<dbReference type="Pfam" id="PF13411">
    <property type="entry name" value="MerR_1"/>
    <property type="match status" value="1"/>
</dbReference>
<evidence type="ECO:0000256" key="4">
    <source>
        <dbReference type="ARBA" id="ARBA00022723"/>
    </source>
</evidence>
<dbReference type="InterPro" id="IPR011794">
    <property type="entry name" value="MerR"/>
</dbReference>
<dbReference type="PANTHER" id="PTHR30204:SF69">
    <property type="entry name" value="MERR-FAMILY TRANSCRIPTIONAL REGULATOR"/>
    <property type="match status" value="1"/>
</dbReference>
<sequence length="132" mass="14298">MATGLSIGKLAAAAGVNIETIRYYQRRGLLDEPPKPLSGYRHYLPEQVKRLRFIKRAQALGFTLDEVGILLKLDAACTCRETRALAVHKLALIELKMADLAALRQVLGGLVQECDAGAGGAACPIIDVLNRE</sequence>
<evidence type="ECO:0000256" key="2">
    <source>
        <dbReference type="ARBA" id="ARBA00022466"/>
    </source>
</evidence>
<dbReference type="InterPro" id="IPR047057">
    <property type="entry name" value="MerR_fam"/>
</dbReference>
<comment type="function">
    <text evidence="10">Mediates the mercuric-dependent induction of mercury resistance operon. In the absence of mercury MerR represses transcription by binding tightly to the mer operator region; when mercury is present the dimeric complex binds a single ion and becomes a potent transcriptional activator, while remaining bound to the mer site.</text>
</comment>
<evidence type="ECO:0000256" key="1">
    <source>
        <dbReference type="ARBA" id="ARBA00017146"/>
    </source>
</evidence>
<gene>
    <name evidence="12" type="ORF">VC35_24510</name>
</gene>
<keyword evidence="6" id="KW-0805">Transcription regulation</keyword>
<comment type="caution">
    <text evidence="12">The sequence shown here is derived from an EMBL/GenBank/DDBJ whole genome shotgun (WGS) entry which is preliminary data.</text>
</comment>
<dbReference type="GO" id="GO:0045340">
    <property type="term" value="F:mercury ion binding"/>
    <property type="evidence" value="ECO:0007669"/>
    <property type="project" value="InterPro"/>
</dbReference>
<dbReference type="RefSeq" id="WP_046043119.1">
    <property type="nucleotide sequence ID" value="NZ_LACC01000035.1"/>
</dbReference>
<dbReference type="SUPFAM" id="SSF46955">
    <property type="entry name" value="Putative DNA-binding domain"/>
    <property type="match status" value="1"/>
</dbReference>
<keyword evidence="5" id="KW-0476">Mercury</keyword>
<protein>
    <recommendedName>
        <fullName evidence="1">Mercuric resistance operon regulatory protein</fullName>
    </recommendedName>
</protein>
<dbReference type="OrthoDB" id="9808480at2"/>
<evidence type="ECO:0000256" key="10">
    <source>
        <dbReference type="ARBA" id="ARBA00024874"/>
    </source>
</evidence>
<keyword evidence="4" id="KW-0479">Metal-binding</keyword>
<dbReference type="SMART" id="SM00422">
    <property type="entry name" value="HTH_MERR"/>
    <property type="match status" value="1"/>
</dbReference>
<evidence type="ECO:0000313" key="12">
    <source>
        <dbReference type="EMBL" id="KJZ40677.1"/>
    </source>
</evidence>
<dbReference type="PROSITE" id="PS50937">
    <property type="entry name" value="HTH_MERR_2"/>
    <property type="match status" value="1"/>
</dbReference>
<evidence type="ECO:0000256" key="8">
    <source>
        <dbReference type="ARBA" id="ARBA00023159"/>
    </source>
</evidence>
<dbReference type="GO" id="GO:0003700">
    <property type="term" value="F:DNA-binding transcription factor activity"/>
    <property type="evidence" value="ECO:0007669"/>
    <property type="project" value="InterPro"/>
</dbReference>
<evidence type="ECO:0000256" key="6">
    <source>
        <dbReference type="ARBA" id="ARBA00023015"/>
    </source>
</evidence>
<keyword evidence="9" id="KW-0804">Transcription</keyword>
<dbReference type="PANTHER" id="PTHR30204">
    <property type="entry name" value="REDOX-CYCLING DRUG-SENSING TRANSCRIPTIONAL ACTIVATOR SOXR"/>
    <property type="match status" value="1"/>
</dbReference>
<evidence type="ECO:0000256" key="3">
    <source>
        <dbReference type="ARBA" id="ARBA00022491"/>
    </source>
</evidence>
<dbReference type="NCBIfam" id="TIGR02051">
    <property type="entry name" value="MerR"/>
    <property type="match status" value="1"/>
</dbReference>
<evidence type="ECO:0000256" key="9">
    <source>
        <dbReference type="ARBA" id="ARBA00023163"/>
    </source>
</evidence>
<dbReference type="GO" id="GO:0003677">
    <property type="term" value="F:DNA binding"/>
    <property type="evidence" value="ECO:0007669"/>
    <property type="project" value="UniProtKB-KW"/>
</dbReference>
<keyword evidence="3" id="KW-0678">Repressor</keyword>
<dbReference type="GO" id="GO:0046689">
    <property type="term" value="P:response to mercury ion"/>
    <property type="evidence" value="ECO:0007669"/>
    <property type="project" value="UniProtKB-KW"/>
</dbReference>
<dbReference type="InterPro" id="IPR000551">
    <property type="entry name" value="MerR-type_HTH_dom"/>
</dbReference>
<reference evidence="12 13" key="1">
    <citation type="submission" date="2015-03" db="EMBL/GenBank/DDBJ databases">
        <title>Comparative genomics of Pseudomonas insights into diversity of traits involved in vanlence and defense.</title>
        <authorList>
            <person name="Qin Y."/>
        </authorList>
    </citation>
    <scope>NUCLEOTIDE SEQUENCE [LARGE SCALE GENOMIC DNA]</scope>
    <source>
        <strain evidence="12 13">C8</strain>
    </source>
</reference>
<evidence type="ECO:0000313" key="13">
    <source>
        <dbReference type="Proteomes" id="UP000033588"/>
    </source>
</evidence>
<dbReference type="EMBL" id="LACC01000035">
    <property type="protein sequence ID" value="KJZ40677.1"/>
    <property type="molecule type" value="Genomic_DNA"/>
</dbReference>
<organism evidence="12 13">
    <name type="scientific">Pseudomonas fluorescens</name>
    <dbReference type="NCBI Taxonomy" id="294"/>
    <lineage>
        <taxon>Bacteria</taxon>
        <taxon>Pseudomonadati</taxon>
        <taxon>Pseudomonadota</taxon>
        <taxon>Gammaproteobacteria</taxon>
        <taxon>Pseudomonadales</taxon>
        <taxon>Pseudomonadaceae</taxon>
        <taxon>Pseudomonas</taxon>
    </lineage>
</organism>
<proteinExistence type="predicted"/>
<accession>A0A0F4TBA3</accession>
<dbReference type="Gene3D" id="1.10.1660.10">
    <property type="match status" value="1"/>
</dbReference>
<evidence type="ECO:0000259" key="11">
    <source>
        <dbReference type="PROSITE" id="PS50937"/>
    </source>
</evidence>
<keyword evidence="8" id="KW-0010">Activator</keyword>
<dbReference type="CDD" id="cd04783">
    <property type="entry name" value="HTH_MerR1"/>
    <property type="match status" value="1"/>
</dbReference>
<dbReference type="PROSITE" id="PS00552">
    <property type="entry name" value="HTH_MERR_1"/>
    <property type="match status" value="1"/>
</dbReference>
<evidence type="ECO:0000256" key="5">
    <source>
        <dbReference type="ARBA" id="ARBA00022914"/>
    </source>
</evidence>
<keyword evidence="2" id="KW-0475">Mercuric resistance</keyword>
<feature type="domain" description="HTH merR-type" evidence="11">
    <location>
        <begin position="4"/>
        <end position="73"/>
    </location>
</feature>
<dbReference type="PATRIC" id="fig|294.132.peg.4217"/>
<dbReference type="AlphaFoldDB" id="A0A0F4TBA3"/>
<dbReference type="InterPro" id="IPR009061">
    <property type="entry name" value="DNA-bd_dom_put_sf"/>
</dbReference>
<evidence type="ECO:0000256" key="7">
    <source>
        <dbReference type="ARBA" id="ARBA00023125"/>
    </source>
</evidence>
<dbReference type="Proteomes" id="UP000033588">
    <property type="component" value="Unassembled WGS sequence"/>
</dbReference>
<dbReference type="PRINTS" id="PR00040">
    <property type="entry name" value="HTHMERR"/>
</dbReference>
<keyword evidence="7" id="KW-0238">DNA-binding</keyword>
<name>A0A0F4TBA3_PSEFL</name>